<gene>
    <name evidence="1" type="ORF">O6H91_05G039200</name>
</gene>
<dbReference type="EMBL" id="CM055096">
    <property type="protein sequence ID" value="KAJ7555463.1"/>
    <property type="molecule type" value="Genomic_DNA"/>
</dbReference>
<reference evidence="2" key="1">
    <citation type="journal article" date="2024" name="Proc. Natl. Acad. Sci. U.S.A.">
        <title>Extraordinary preservation of gene collinearity over three hundred million years revealed in homosporous lycophytes.</title>
        <authorList>
            <person name="Li C."/>
            <person name="Wickell D."/>
            <person name="Kuo L.Y."/>
            <person name="Chen X."/>
            <person name="Nie B."/>
            <person name="Liao X."/>
            <person name="Peng D."/>
            <person name="Ji J."/>
            <person name="Jenkins J."/>
            <person name="Williams M."/>
            <person name="Shu S."/>
            <person name="Plott C."/>
            <person name="Barry K."/>
            <person name="Rajasekar S."/>
            <person name="Grimwood J."/>
            <person name="Han X."/>
            <person name="Sun S."/>
            <person name="Hou Z."/>
            <person name="He W."/>
            <person name="Dai G."/>
            <person name="Sun C."/>
            <person name="Schmutz J."/>
            <person name="Leebens-Mack J.H."/>
            <person name="Li F.W."/>
            <person name="Wang L."/>
        </authorList>
    </citation>
    <scope>NUCLEOTIDE SEQUENCE [LARGE SCALE GENOMIC DNA]</scope>
    <source>
        <strain evidence="2">cv. PW_Plant_1</strain>
    </source>
</reference>
<proteinExistence type="predicted"/>
<name>A0ACC2DMC8_DIPCM</name>
<protein>
    <submittedName>
        <fullName evidence="1">Uncharacterized protein</fullName>
    </submittedName>
</protein>
<organism evidence="1 2">
    <name type="scientific">Diphasiastrum complanatum</name>
    <name type="common">Issler's clubmoss</name>
    <name type="synonym">Lycopodium complanatum</name>
    <dbReference type="NCBI Taxonomy" id="34168"/>
    <lineage>
        <taxon>Eukaryota</taxon>
        <taxon>Viridiplantae</taxon>
        <taxon>Streptophyta</taxon>
        <taxon>Embryophyta</taxon>
        <taxon>Tracheophyta</taxon>
        <taxon>Lycopodiopsida</taxon>
        <taxon>Lycopodiales</taxon>
        <taxon>Lycopodiaceae</taxon>
        <taxon>Lycopodioideae</taxon>
        <taxon>Diphasiastrum</taxon>
    </lineage>
</organism>
<comment type="caution">
    <text evidence="1">The sequence shown here is derived from an EMBL/GenBank/DDBJ whole genome shotgun (WGS) entry which is preliminary data.</text>
</comment>
<evidence type="ECO:0000313" key="2">
    <source>
        <dbReference type="Proteomes" id="UP001162992"/>
    </source>
</evidence>
<keyword evidence="2" id="KW-1185">Reference proteome</keyword>
<accession>A0ACC2DMC8</accession>
<sequence length="123" mass="14076">MRNGTAWVPWSHLLPLAQLVTWYRRCLVHRRKRVAEGRRGPRGGGGGGLVSMFHALNGWNEDGTLVGALTREGRLNSWTCNLPHFWANNVWPNKRQHSPGLVTKYEGTRYLHGMSRWVLFSLT</sequence>
<evidence type="ECO:0000313" key="1">
    <source>
        <dbReference type="EMBL" id="KAJ7555463.1"/>
    </source>
</evidence>
<dbReference type="Proteomes" id="UP001162992">
    <property type="component" value="Chromosome 5"/>
</dbReference>